<dbReference type="Gene3D" id="3.30.1150.10">
    <property type="match status" value="1"/>
</dbReference>
<comment type="similarity">
    <text evidence="2">Belongs to the TonB family.</text>
</comment>
<keyword evidence="5" id="KW-0997">Cell inner membrane</keyword>
<reference evidence="11 12" key="1">
    <citation type="submission" date="2022-04" db="EMBL/GenBank/DDBJ databases">
        <title>Spirosoma sp. strain RP8 genome sequencing and assembly.</title>
        <authorList>
            <person name="Jung Y."/>
        </authorList>
    </citation>
    <scope>NUCLEOTIDE SEQUENCE [LARGE SCALE GENOMIC DNA]</scope>
    <source>
        <strain evidence="11 12">RP8</strain>
    </source>
</reference>
<dbReference type="PROSITE" id="PS52015">
    <property type="entry name" value="TONB_CTD"/>
    <property type="match status" value="1"/>
</dbReference>
<keyword evidence="3" id="KW-0813">Transport</keyword>
<dbReference type="PRINTS" id="PR01374">
    <property type="entry name" value="TONBPROTEIN"/>
</dbReference>
<evidence type="ECO:0000256" key="2">
    <source>
        <dbReference type="ARBA" id="ARBA00006555"/>
    </source>
</evidence>
<keyword evidence="6" id="KW-0812">Transmembrane</keyword>
<protein>
    <submittedName>
        <fullName evidence="11">Energy transducer TonB</fullName>
    </submittedName>
</protein>
<keyword evidence="9" id="KW-0472">Membrane</keyword>
<dbReference type="SUPFAM" id="SSF74653">
    <property type="entry name" value="TolA/TonB C-terminal domain"/>
    <property type="match status" value="1"/>
</dbReference>
<comment type="subcellular location">
    <subcellularLocation>
        <location evidence="1">Cell inner membrane</location>
        <topology evidence="1">Single-pass membrane protein</topology>
        <orientation evidence="1">Periplasmic side</orientation>
    </subcellularLocation>
</comment>
<dbReference type="Proteomes" id="UP001202180">
    <property type="component" value="Unassembled WGS sequence"/>
</dbReference>
<keyword evidence="4" id="KW-1003">Cell membrane</keyword>
<organism evidence="11 12">
    <name type="scientific">Spirosoma liriopis</name>
    <dbReference type="NCBI Taxonomy" id="2937440"/>
    <lineage>
        <taxon>Bacteria</taxon>
        <taxon>Pseudomonadati</taxon>
        <taxon>Bacteroidota</taxon>
        <taxon>Cytophagia</taxon>
        <taxon>Cytophagales</taxon>
        <taxon>Cytophagaceae</taxon>
        <taxon>Spirosoma</taxon>
    </lineage>
</organism>
<dbReference type="InterPro" id="IPR006260">
    <property type="entry name" value="TonB/TolA_C"/>
</dbReference>
<comment type="caution">
    <text evidence="11">The sequence shown here is derived from an EMBL/GenBank/DDBJ whole genome shotgun (WGS) entry which is preliminary data.</text>
</comment>
<dbReference type="InterPro" id="IPR037682">
    <property type="entry name" value="TonB_C"/>
</dbReference>
<evidence type="ECO:0000256" key="4">
    <source>
        <dbReference type="ARBA" id="ARBA00022475"/>
    </source>
</evidence>
<evidence type="ECO:0000256" key="6">
    <source>
        <dbReference type="ARBA" id="ARBA00022692"/>
    </source>
</evidence>
<evidence type="ECO:0000256" key="7">
    <source>
        <dbReference type="ARBA" id="ARBA00022927"/>
    </source>
</evidence>
<evidence type="ECO:0000313" key="11">
    <source>
        <dbReference type="EMBL" id="MCK8494590.1"/>
    </source>
</evidence>
<keyword evidence="12" id="KW-1185">Reference proteome</keyword>
<dbReference type="NCBIfam" id="TIGR01352">
    <property type="entry name" value="tonB_Cterm"/>
    <property type="match status" value="1"/>
</dbReference>
<evidence type="ECO:0000256" key="1">
    <source>
        <dbReference type="ARBA" id="ARBA00004383"/>
    </source>
</evidence>
<evidence type="ECO:0000313" key="12">
    <source>
        <dbReference type="Proteomes" id="UP001202180"/>
    </source>
</evidence>
<evidence type="ECO:0000256" key="9">
    <source>
        <dbReference type="ARBA" id="ARBA00023136"/>
    </source>
</evidence>
<dbReference type="Pfam" id="PF03544">
    <property type="entry name" value="TonB_C"/>
    <property type="match status" value="1"/>
</dbReference>
<evidence type="ECO:0000259" key="10">
    <source>
        <dbReference type="PROSITE" id="PS52015"/>
    </source>
</evidence>
<name>A0ABT0HRI2_9BACT</name>
<keyword evidence="8" id="KW-1133">Transmembrane helix</keyword>
<sequence>MNTFPACQQRLCQQLLPLLFILLFSMCKKEVSPENPSGVGDVYTVVDQPPTPQGGQAGLADYLMKNLRYPAQAQRANLQGTVVVGFVVTSDGHIADVQIKQSVGGGCDEEAMRVVKAMPDWTPGQLKGKPVNVQTSLPISFTLL</sequence>
<dbReference type="RefSeq" id="WP_232558779.1">
    <property type="nucleotide sequence ID" value="NZ_JALPRF010000003.1"/>
</dbReference>
<dbReference type="InterPro" id="IPR003538">
    <property type="entry name" value="TonB"/>
</dbReference>
<proteinExistence type="inferred from homology"/>
<dbReference type="PANTHER" id="PTHR33446">
    <property type="entry name" value="PROTEIN TONB-RELATED"/>
    <property type="match status" value="1"/>
</dbReference>
<evidence type="ECO:0000256" key="8">
    <source>
        <dbReference type="ARBA" id="ARBA00022989"/>
    </source>
</evidence>
<accession>A0ABT0HRI2</accession>
<feature type="domain" description="TonB C-terminal" evidence="10">
    <location>
        <begin position="54"/>
        <end position="144"/>
    </location>
</feature>
<dbReference type="InterPro" id="IPR051045">
    <property type="entry name" value="TonB-dependent_transducer"/>
</dbReference>
<keyword evidence="7" id="KW-0653">Protein transport</keyword>
<dbReference type="PANTHER" id="PTHR33446:SF2">
    <property type="entry name" value="PROTEIN TONB"/>
    <property type="match status" value="1"/>
</dbReference>
<evidence type="ECO:0000256" key="3">
    <source>
        <dbReference type="ARBA" id="ARBA00022448"/>
    </source>
</evidence>
<dbReference type="EMBL" id="JALPRF010000003">
    <property type="protein sequence ID" value="MCK8494590.1"/>
    <property type="molecule type" value="Genomic_DNA"/>
</dbReference>
<gene>
    <name evidence="11" type="ORF">M0L20_22165</name>
</gene>
<evidence type="ECO:0000256" key="5">
    <source>
        <dbReference type="ARBA" id="ARBA00022519"/>
    </source>
</evidence>